<accession>A0A8S1R226</accession>
<dbReference type="InterPro" id="IPR004240">
    <property type="entry name" value="EMP70"/>
</dbReference>
<feature type="transmembrane region" description="Helical" evidence="7">
    <location>
        <begin position="433"/>
        <end position="456"/>
    </location>
</feature>
<keyword evidence="9" id="KW-1185">Reference proteome</keyword>
<evidence type="ECO:0000256" key="7">
    <source>
        <dbReference type="RuleBase" id="RU363079"/>
    </source>
</evidence>
<comment type="subcellular location">
    <subcellularLocation>
        <location evidence="1">Membrane</location>
        <topology evidence="1">Multi-pass membrane protein</topology>
    </subcellularLocation>
</comment>
<evidence type="ECO:0000256" key="2">
    <source>
        <dbReference type="ARBA" id="ARBA00005227"/>
    </source>
</evidence>
<comment type="similarity">
    <text evidence="2 7">Belongs to the nonaspanin (TM9SF) (TC 9.A.2) family.</text>
</comment>
<organism evidence="8 9">
    <name type="scientific">Paramecium sonneborni</name>
    <dbReference type="NCBI Taxonomy" id="65129"/>
    <lineage>
        <taxon>Eukaryota</taxon>
        <taxon>Sar</taxon>
        <taxon>Alveolata</taxon>
        <taxon>Ciliophora</taxon>
        <taxon>Intramacronucleata</taxon>
        <taxon>Oligohymenophorea</taxon>
        <taxon>Peniculida</taxon>
        <taxon>Parameciidae</taxon>
        <taxon>Paramecium</taxon>
    </lineage>
</organism>
<evidence type="ECO:0000256" key="1">
    <source>
        <dbReference type="ARBA" id="ARBA00004141"/>
    </source>
</evidence>
<feature type="transmembrane region" description="Helical" evidence="7">
    <location>
        <begin position="312"/>
        <end position="340"/>
    </location>
</feature>
<keyword evidence="3 7" id="KW-0812">Transmembrane</keyword>
<feature type="transmembrane region" description="Helical" evidence="7">
    <location>
        <begin position="246"/>
        <end position="268"/>
    </location>
</feature>
<dbReference type="PANTHER" id="PTHR10766:SF41">
    <property type="entry name" value="TRANSMEMBRANE 9 SUPERFAMILY MEMBER 3"/>
    <property type="match status" value="1"/>
</dbReference>
<reference evidence="8" key="1">
    <citation type="submission" date="2021-01" db="EMBL/GenBank/DDBJ databases">
        <authorList>
            <consortium name="Genoscope - CEA"/>
            <person name="William W."/>
        </authorList>
    </citation>
    <scope>NUCLEOTIDE SEQUENCE</scope>
</reference>
<keyword evidence="4" id="KW-0732">Signal</keyword>
<dbReference type="GO" id="GO:0016020">
    <property type="term" value="C:membrane"/>
    <property type="evidence" value="ECO:0007669"/>
    <property type="project" value="UniProtKB-SubCell"/>
</dbReference>
<evidence type="ECO:0000313" key="8">
    <source>
        <dbReference type="EMBL" id="CAD8122141.1"/>
    </source>
</evidence>
<comment type="caution">
    <text evidence="8">The sequence shown here is derived from an EMBL/GenBank/DDBJ whole genome shotgun (WGS) entry which is preliminary data.</text>
</comment>
<sequence>MIIVILCVITLCNSNEIYVNTIRPKFNPSETYTYYQLPYCKPNDLEEVIESLGQQLSGDQQMKSLYKFDENIEDKQVCQKNVTKMEMQKWMDAIDQEYIVEFYIGDQIMHDIVGIFENGQYYLKNRITFNLYKSNDKRLMYGNITRSDKDFIEINSQVDGIEIRFYYSVIIKQYNELMNVHDHSVKWHLLIFKSIIILVLVIIVSGVLRRSILNDYSNIPDEENEIEPQGWKAIKIESLMPPSNRIVFSALLGTGIHFLITILALLILGSFELFETHKGSIKSAGIIIYSFGGSINGYYCGKFYKFYGGKSWLLNLFITAVLFPVSAISILFMIDVLSYLFGTTTTLSFTSIFSVGFILTVVYLPLTIIGGVTGRLRTIDELFEKRLKKKFKISNYYFLSKGCLYGIIPFISIIIELYYILQSTWSDQLFEQYTLLIFSYIQLLIIVGCLSIIQTYQQLNQGNYNWQWISFLNGGQSIIYIFGFIFCYYYFVNMHGFFQFLFYFSESILACFVLWMMLGSVSYWISLKFVIYIYTSNKYL</sequence>
<keyword evidence="5 7" id="KW-1133">Transmembrane helix</keyword>
<feature type="transmembrane region" description="Helical" evidence="7">
    <location>
        <begin position="468"/>
        <end position="491"/>
    </location>
</feature>
<dbReference type="GO" id="GO:0072657">
    <property type="term" value="P:protein localization to membrane"/>
    <property type="evidence" value="ECO:0007669"/>
    <property type="project" value="TreeGrafter"/>
</dbReference>
<evidence type="ECO:0000313" key="9">
    <source>
        <dbReference type="Proteomes" id="UP000692954"/>
    </source>
</evidence>
<dbReference type="AlphaFoldDB" id="A0A8S1R226"/>
<dbReference type="OrthoDB" id="308382at2759"/>
<evidence type="ECO:0000256" key="3">
    <source>
        <dbReference type="ARBA" id="ARBA00022692"/>
    </source>
</evidence>
<feature type="transmembrane region" description="Helical" evidence="7">
    <location>
        <begin position="352"/>
        <end position="376"/>
    </location>
</feature>
<feature type="transmembrane region" description="Helical" evidence="7">
    <location>
        <begin position="187"/>
        <end position="208"/>
    </location>
</feature>
<gene>
    <name evidence="8" type="ORF">PSON_ATCC_30995.1.T1360130</name>
</gene>
<dbReference type="PANTHER" id="PTHR10766">
    <property type="entry name" value="TRANSMEMBRANE 9 SUPERFAMILY PROTEIN"/>
    <property type="match status" value="1"/>
</dbReference>
<dbReference type="EMBL" id="CAJJDN010000136">
    <property type="protein sequence ID" value="CAD8122141.1"/>
    <property type="molecule type" value="Genomic_DNA"/>
</dbReference>
<evidence type="ECO:0000256" key="5">
    <source>
        <dbReference type="ARBA" id="ARBA00022989"/>
    </source>
</evidence>
<name>A0A8S1R226_9CILI</name>
<feature type="transmembrane region" description="Helical" evidence="7">
    <location>
        <begin position="396"/>
        <end position="421"/>
    </location>
</feature>
<dbReference type="Proteomes" id="UP000692954">
    <property type="component" value="Unassembled WGS sequence"/>
</dbReference>
<protein>
    <recommendedName>
        <fullName evidence="7">Transmembrane 9 superfamily member</fullName>
    </recommendedName>
</protein>
<dbReference type="Pfam" id="PF02990">
    <property type="entry name" value="EMP70"/>
    <property type="match status" value="1"/>
</dbReference>
<keyword evidence="6 7" id="KW-0472">Membrane</keyword>
<evidence type="ECO:0000256" key="6">
    <source>
        <dbReference type="ARBA" id="ARBA00023136"/>
    </source>
</evidence>
<feature type="transmembrane region" description="Helical" evidence="7">
    <location>
        <begin position="280"/>
        <end position="300"/>
    </location>
</feature>
<evidence type="ECO:0000256" key="4">
    <source>
        <dbReference type="ARBA" id="ARBA00022729"/>
    </source>
</evidence>
<proteinExistence type="inferred from homology"/>